<reference evidence="2" key="1">
    <citation type="submission" date="2016-10" db="EMBL/GenBank/DDBJ databases">
        <authorList>
            <person name="Varghese N."/>
        </authorList>
    </citation>
    <scope>NUCLEOTIDE SEQUENCE [LARGE SCALE GENOMIC DNA]</scope>
    <source>
        <strain evidence="2">DSM 45096 / BCRC 16803 / CGMCC 4.1857 / CIP 109030 / JCM 12277 / KCTC 19219 / NBRC 100920 / 33214</strain>
    </source>
</reference>
<evidence type="ECO:0000313" key="1">
    <source>
        <dbReference type="EMBL" id="SEK69060.1"/>
    </source>
</evidence>
<evidence type="ECO:0000313" key="2">
    <source>
        <dbReference type="Proteomes" id="UP000183015"/>
    </source>
</evidence>
<sequence length="245" mass="27045">MTGEAVTDWSGFRPCTCIALDAEGYGPNNDRRQSEIQHDLRRLLTRAASGAGLDRSRWKVQQQGDGEVALIPQDENEPRYVDDLVRHMVSELRIYNEERRDIHRMRLRVALHHGPVELADNGFAGGAVVAVCRLLAADPLYEALRTLPDIDLALLLSDDLFQATVGAGHTTYEPTMFRRVSVRKKEFTAPAWLWTPRTVPASGRDTAALRSESGRAEAHAASPTVVNHIHGDVRGSVFGFGSPLA</sequence>
<dbReference type="AlphaFoldDB" id="A0A1H7J505"/>
<keyword evidence="2" id="KW-1185">Reference proteome</keyword>
<dbReference type="Proteomes" id="UP000183015">
    <property type="component" value="Unassembled WGS sequence"/>
</dbReference>
<dbReference type="EMBL" id="FOAZ01000003">
    <property type="protein sequence ID" value="SEK69060.1"/>
    <property type="molecule type" value="Genomic_DNA"/>
</dbReference>
<dbReference type="Gene3D" id="3.30.70.1230">
    <property type="entry name" value="Nucleotide cyclase"/>
    <property type="match status" value="1"/>
</dbReference>
<proteinExistence type="predicted"/>
<gene>
    <name evidence="1" type="ORF">SAMN05414137_103128</name>
</gene>
<dbReference type="InterPro" id="IPR029787">
    <property type="entry name" value="Nucleotide_cyclase"/>
</dbReference>
<name>A0A1H7J505_STRJI</name>
<protein>
    <submittedName>
        <fullName evidence="1">Uncharacterized protein</fullName>
    </submittedName>
</protein>
<organism evidence="1 2">
    <name type="scientific">Streptacidiphilus jiangxiensis</name>
    <dbReference type="NCBI Taxonomy" id="235985"/>
    <lineage>
        <taxon>Bacteria</taxon>
        <taxon>Bacillati</taxon>
        <taxon>Actinomycetota</taxon>
        <taxon>Actinomycetes</taxon>
        <taxon>Kitasatosporales</taxon>
        <taxon>Streptomycetaceae</taxon>
        <taxon>Streptacidiphilus</taxon>
    </lineage>
</organism>
<dbReference type="STRING" id="235985.SAMN05414137_103128"/>
<dbReference type="SUPFAM" id="SSF55073">
    <property type="entry name" value="Nucleotide cyclase"/>
    <property type="match status" value="1"/>
</dbReference>
<dbReference type="OrthoDB" id="3482507at2"/>
<accession>A0A1H7J505</accession>